<dbReference type="InterPro" id="IPR001763">
    <property type="entry name" value="Rhodanese-like_dom"/>
</dbReference>
<gene>
    <name evidence="5" type="ORF">GOOTI_036_00330</name>
</gene>
<dbReference type="CDD" id="cd01448">
    <property type="entry name" value="TST_Repeat_1"/>
    <property type="match status" value="1"/>
</dbReference>
<dbReference type="EC" id="2.8.1.1" evidence="1"/>
<dbReference type="STRING" id="1108044.GOOTI_036_00330"/>
<evidence type="ECO:0000259" key="4">
    <source>
        <dbReference type="PROSITE" id="PS50206"/>
    </source>
</evidence>
<dbReference type="Gene3D" id="3.40.250.10">
    <property type="entry name" value="Rhodanese-like domain"/>
    <property type="match status" value="2"/>
</dbReference>
<proteinExistence type="predicted"/>
<dbReference type="GO" id="GO:0004792">
    <property type="term" value="F:thiosulfate-cyanide sulfurtransferase activity"/>
    <property type="evidence" value="ECO:0007669"/>
    <property type="project" value="UniProtKB-EC"/>
</dbReference>
<dbReference type="RefSeq" id="WP_007237283.1">
    <property type="nucleotide sequence ID" value="NZ_BAFB01000036.1"/>
</dbReference>
<dbReference type="EMBL" id="BAFB01000036">
    <property type="protein sequence ID" value="GAB33022.1"/>
    <property type="molecule type" value="Genomic_DNA"/>
</dbReference>
<dbReference type="InterPro" id="IPR001307">
    <property type="entry name" value="Thiosulphate_STrfase_CS"/>
</dbReference>
<evidence type="ECO:0000256" key="3">
    <source>
        <dbReference type="ARBA" id="ARBA00047549"/>
    </source>
</evidence>
<dbReference type="OrthoDB" id="9770030at2"/>
<accession>H5THR4</accession>
<evidence type="ECO:0000256" key="1">
    <source>
        <dbReference type="ARBA" id="ARBA00012245"/>
    </source>
</evidence>
<dbReference type="AlphaFoldDB" id="H5THR4"/>
<dbReference type="SUPFAM" id="SSF52821">
    <property type="entry name" value="Rhodanese/Cell cycle control phosphatase"/>
    <property type="match status" value="2"/>
</dbReference>
<dbReference type="Proteomes" id="UP000005038">
    <property type="component" value="Unassembled WGS sequence"/>
</dbReference>
<name>H5THR4_GORO1</name>
<dbReference type="Pfam" id="PF00581">
    <property type="entry name" value="Rhodanese"/>
    <property type="match status" value="2"/>
</dbReference>
<feature type="domain" description="Rhodanese" evidence="4">
    <location>
        <begin position="170"/>
        <end position="274"/>
    </location>
</feature>
<evidence type="ECO:0000313" key="6">
    <source>
        <dbReference type="Proteomes" id="UP000005038"/>
    </source>
</evidence>
<evidence type="ECO:0000313" key="5">
    <source>
        <dbReference type="EMBL" id="GAB33022.1"/>
    </source>
</evidence>
<comment type="caution">
    <text evidence="5">The sequence shown here is derived from an EMBL/GenBank/DDBJ whole genome shotgun (WGS) entry which is preliminary data.</text>
</comment>
<dbReference type="InterPro" id="IPR036873">
    <property type="entry name" value="Rhodanese-like_dom_sf"/>
</dbReference>
<dbReference type="PANTHER" id="PTHR43855:SF1">
    <property type="entry name" value="THIOSULFATE SULFURTRANSFERASE"/>
    <property type="match status" value="1"/>
</dbReference>
<protein>
    <recommendedName>
        <fullName evidence="1">thiosulfate sulfurtransferase</fullName>
        <ecNumber evidence="1">2.8.1.1</ecNumber>
    </recommendedName>
</protein>
<dbReference type="PROSITE" id="PS00380">
    <property type="entry name" value="RHODANESE_1"/>
    <property type="match status" value="1"/>
</dbReference>
<organism evidence="5 6">
    <name type="scientific">Gordonia otitidis (strain DSM 44809 / CCUG 52243 / JCM 12355 / NBRC 100426 / IFM 10032)</name>
    <dbReference type="NCBI Taxonomy" id="1108044"/>
    <lineage>
        <taxon>Bacteria</taxon>
        <taxon>Bacillati</taxon>
        <taxon>Actinomycetota</taxon>
        <taxon>Actinomycetes</taxon>
        <taxon>Mycobacteriales</taxon>
        <taxon>Gordoniaceae</taxon>
        <taxon>Gordonia</taxon>
    </lineage>
</organism>
<dbReference type="PANTHER" id="PTHR43855">
    <property type="entry name" value="THIOSULFATE SULFURTRANSFERASE"/>
    <property type="match status" value="1"/>
</dbReference>
<dbReference type="SMART" id="SM00450">
    <property type="entry name" value="RHOD"/>
    <property type="match status" value="2"/>
</dbReference>
<dbReference type="PROSITE" id="PS50206">
    <property type="entry name" value="RHODANESE_3"/>
    <property type="match status" value="2"/>
</dbReference>
<feature type="domain" description="Rhodanese" evidence="4">
    <location>
        <begin position="17"/>
        <end position="140"/>
    </location>
</feature>
<comment type="catalytic activity">
    <reaction evidence="3">
        <text>thiosulfate + hydrogen cyanide = thiocyanate + sulfite + 2 H(+)</text>
        <dbReference type="Rhea" id="RHEA:16881"/>
        <dbReference type="ChEBI" id="CHEBI:15378"/>
        <dbReference type="ChEBI" id="CHEBI:17359"/>
        <dbReference type="ChEBI" id="CHEBI:18022"/>
        <dbReference type="ChEBI" id="CHEBI:18407"/>
        <dbReference type="ChEBI" id="CHEBI:33542"/>
        <dbReference type="EC" id="2.8.1.1"/>
    </reaction>
</comment>
<dbReference type="InterPro" id="IPR051126">
    <property type="entry name" value="Thiosulfate_sulfurtransferase"/>
</dbReference>
<reference evidence="5" key="1">
    <citation type="submission" date="2012-02" db="EMBL/GenBank/DDBJ databases">
        <title>Whole genome shotgun sequence of Gordonia otitidis NBRC 100426.</title>
        <authorList>
            <person name="Yoshida I."/>
            <person name="Hosoyama A."/>
            <person name="Tsuchikane K."/>
            <person name="Katsumata H."/>
            <person name="Yamazaki S."/>
            <person name="Fujita N."/>
        </authorList>
    </citation>
    <scope>NUCLEOTIDE SEQUENCE [LARGE SCALE GENOMIC DNA]</scope>
    <source>
        <strain evidence="5">NBRC 100426</strain>
    </source>
</reference>
<keyword evidence="2" id="KW-0677">Repeat</keyword>
<evidence type="ECO:0000256" key="2">
    <source>
        <dbReference type="ARBA" id="ARBA00022737"/>
    </source>
</evidence>
<sequence>MSTPHLITASDLRELGDDPKLRIVDATVHLRFGDGAPQIESGRESYLAGHIPGATFIDQLVALSDADGEAPFAVVSSDDFAAVVGDAGIGDDSRVVVYDTENGIWATRLWWHFGLEGFDEIAVLDGGLQAWVDAGFPIDRGESGYPPADFTARRRPERIESTDEVIADVDDDSVLLINALDRDAFAGGHIPGSVNVPFGELVDERGRLKDVPALREIFDAVGALDAGARPVTYCGGGIAATAAAFALSAVGRDDAAVYDGPMNAWTSDPARPLETS</sequence>
<keyword evidence="6" id="KW-1185">Reference proteome</keyword>